<proteinExistence type="predicted"/>
<dbReference type="OrthoDB" id="773216at2"/>
<dbReference type="RefSeq" id="WP_115405112.1">
    <property type="nucleotide sequence ID" value="NZ_QPKV01000019.1"/>
</dbReference>
<gene>
    <name evidence="1" type="ORF">DU508_23490</name>
</gene>
<accession>A0A369PVB9</accession>
<sequence length="119" mass="13264">MLKTQLAVFCRTQKSALRDGLNVTGKSGSMPFLLPSDLSKDFCINPLIKIIVQSKALFTKAVYCIAVPNTAFECQTLPQLNQRLNQSLYLPYNFSAGSKKSISTKKKIRFANRQFGIKA</sequence>
<dbReference type="AlphaFoldDB" id="A0A369PVB9"/>
<evidence type="ECO:0000313" key="1">
    <source>
        <dbReference type="EMBL" id="RDC54068.1"/>
    </source>
</evidence>
<reference evidence="1 2" key="1">
    <citation type="submission" date="2018-07" db="EMBL/GenBank/DDBJ databases">
        <title>Pedobacter sp. nov., isolated from soil.</title>
        <authorList>
            <person name="Zhou L.Y."/>
            <person name="Du Z.J."/>
        </authorList>
    </citation>
    <scope>NUCLEOTIDE SEQUENCE [LARGE SCALE GENOMIC DNA]</scope>
    <source>
        <strain evidence="1 2">JDX94</strain>
    </source>
</reference>
<evidence type="ECO:0000313" key="2">
    <source>
        <dbReference type="Proteomes" id="UP000253961"/>
    </source>
</evidence>
<dbReference type="EMBL" id="QPKV01000019">
    <property type="protein sequence ID" value="RDC54068.1"/>
    <property type="molecule type" value="Genomic_DNA"/>
</dbReference>
<keyword evidence="2" id="KW-1185">Reference proteome</keyword>
<dbReference type="Proteomes" id="UP000253961">
    <property type="component" value="Unassembled WGS sequence"/>
</dbReference>
<name>A0A369PVB9_9SPHI</name>
<comment type="caution">
    <text evidence="1">The sequence shown here is derived from an EMBL/GenBank/DDBJ whole genome shotgun (WGS) entry which is preliminary data.</text>
</comment>
<protein>
    <submittedName>
        <fullName evidence="1">Uncharacterized protein</fullName>
    </submittedName>
</protein>
<organism evidence="1 2">
    <name type="scientific">Pedobacter chinensis</name>
    <dbReference type="NCBI Taxonomy" id="2282421"/>
    <lineage>
        <taxon>Bacteria</taxon>
        <taxon>Pseudomonadati</taxon>
        <taxon>Bacteroidota</taxon>
        <taxon>Sphingobacteriia</taxon>
        <taxon>Sphingobacteriales</taxon>
        <taxon>Sphingobacteriaceae</taxon>
        <taxon>Pedobacter</taxon>
    </lineage>
</organism>